<sequence>MLEHALNIVTTASIFFLVSAGLLFVLSVMGVVNLAHGAFLTVGGYSGVVISQIGLNPWLSLLFAPLIGFMVGLVTELLLVRRLYNRPLDTILATWGLSIVLVQLLSTHFGRSAHFVDEIMTGMPYEVWGLYISPYKIFVVAIAVSVGLALYLALRFTDAGVVARAVVLNPELARLLGINTRVVNLITFGFGSALAAFAGSVIVPMSSVDPNMGTPWVITAFMVVLVAGFSLPALGISALLLAAAQVLATYYVAPVIGSVLVIAIPIVLLRFAPDGIVGIMKSR</sequence>
<evidence type="ECO:0000256" key="8">
    <source>
        <dbReference type="ARBA" id="ARBA00037998"/>
    </source>
</evidence>
<evidence type="ECO:0000256" key="5">
    <source>
        <dbReference type="ARBA" id="ARBA00022970"/>
    </source>
</evidence>
<feature type="transmembrane region" description="Helical" evidence="9">
    <location>
        <begin position="216"/>
        <end position="243"/>
    </location>
</feature>
<feature type="transmembrane region" description="Helical" evidence="9">
    <location>
        <begin position="182"/>
        <end position="204"/>
    </location>
</feature>
<feature type="transmembrane region" description="Helical" evidence="9">
    <location>
        <begin position="6"/>
        <end position="26"/>
    </location>
</feature>
<keyword evidence="5" id="KW-0029">Amino-acid transport</keyword>
<comment type="subcellular location">
    <subcellularLocation>
        <location evidence="1">Cell membrane</location>
        <topology evidence="1">Multi-pass membrane protein</topology>
    </subcellularLocation>
</comment>
<evidence type="ECO:0000256" key="2">
    <source>
        <dbReference type="ARBA" id="ARBA00022448"/>
    </source>
</evidence>
<dbReference type="InterPro" id="IPR052157">
    <property type="entry name" value="BCAA_transport_permease"/>
</dbReference>
<evidence type="ECO:0000313" key="11">
    <source>
        <dbReference type="Proteomes" id="UP001430804"/>
    </source>
</evidence>
<evidence type="ECO:0000256" key="7">
    <source>
        <dbReference type="ARBA" id="ARBA00023136"/>
    </source>
</evidence>
<keyword evidence="3" id="KW-1003">Cell membrane</keyword>
<dbReference type="Pfam" id="PF02653">
    <property type="entry name" value="BPD_transp_2"/>
    <property type="match status" value="1"/>
</dbReference>
<dbReference type="PANTHER" id="PTHR11795">
    <property type="entry name" value="BRANCHED-CHAIN AMINO ACID TRANSPORT SYSTEM PERMEASE PROTEIN LIVH"/>
    <property type="match status" value="1"/>
</dbReference>
<reference evidence="10" key="1">
    <citation type="submission" date="2021-07" db="EMBL/GenBank/DDBJ databases">
        <title>Pseudohoeflea marina sp. nov. a polyhydroxyalcanoate-producing bacterium.</title>
        <authorList>
            <person name="Zheng W."/>
            <person name="Yu S."/>
            <person name="Huang Y."/>
        </authorList>
    </citation>
    <scope>NUCLEOTIDE SEQUENCE</scope>
    <source>
        <strain evidence="10">DP4N28-3</strain>
    </source>
</reference>
<dbReference type="RefSeq" id="WP_219157849.1">
    <property type="nucleotide sequence ID" value="NZ_JAHWQX010000001.1"/>
</dbReference>
<evidence type="ECO:0000313" key="10">
    <source>
        <dbReference type="EMBL" id="MBW3096019.1"/>
    </source>
</evidence>
<keyword evidence="4 9" id="KW-0812">Transmembrane</keyword>
<feature type="transmembrane region" description="Helical" evidence="9">
    <location>
        <begin position="92"/>
        <end position="110"/>
    </location>
</feature>
<comment type="caution">
    <text evidence="10">The sequence shown here is derived from an EMBL/GenBank/DDBJ whole genome shotgun (WGS) entry which is preliminary data.</text>
</comment>
<feature type="transmembrane region" description="Helical" evidence="9">
    <location>
        <begin position="130"/>
        <end position="154"/>
    </location>
</feature>
<evidence type="ECO:0000256" key="9">
    <source>
        <dbReference type="SAM" id="Phobius"/>
    </source>
</evidence>
<name>A0ABS6WJA2_9HYPH</name>
<feature type="transmembrane region" description="Helical" evidence="9">
    <location>
        <begin position="38"/>
        <end position="55"/>
    </location>
</feature>
<comment type="similarity">
    <text evidence="8">Belongs to the binding-protein-dependent transport system permease family. LivHM subfamily.</text>
</comment>
<accession>A0ABS6WJA2</accession>
<evidence type="ECO:0000256" key="1">
    <source>
        <dbReference type="ARBA" id="ARBA00004651"/>
    </source>
</evidence>
<dbReference type="EMBL" id="JAHWQX010000001">
    <property type="protein sequence ID" value="MBW3096019.1"/>
    <property type="molecule type" value="Genomic_DNA"/>
</dbReference>
<dbReference type="Proteomes" id="UP001430804">
    <property type="component" value="Unassembled WGS sequence"/>
</dbReference>
<evidence type="ECO:0000256" key="4">
    <source>
        <dbReference type="ARBA" id="ARBA00022692"/>
    </source>
</evidence>
<evidence type="ECO:0000256" key="3">
    <source>
        <dbReference type="ARBA" id="ARBA00022475"/>
    </source>
</evidence>
<keyword evidence="2" id="KW-0813">Transport</keyword>
<feature type="transmembrane region" description="Helical" evidence="9">
    <location>
        <begin position="250"/>
        <end position="272"/>
    </location>
</feature>
<dbReference type="CDD" id="cd06582">
    <property type="entry name" value="TM_PBP1_LivH_like"/>
    <property type="match status" value="1"/>
</dbReference>
<evidence type="ECO:0000256" key="6">
    <source>
        <dbReference type="ARBA" id="ARBA00022989"/>
    </source>
</evidence>
<protein>
    <submittedName>
        <fullName evidence="10">Branched-chain amino acid ABC transporter permease</fullName>
    </submittedName>
</protein>
<proteinExistence type="inferred from homology"/>
<organism evidence="10 11">
    <name type="scientific">Pseudohoeflea coraliihabitans</name>
    <dbReference type="NCBI Taxonomy" id="2860393"/>
    <lineage>
        <taxon>Bacteria</taxon>
        <taxon>Pseudomonadati</taxon>
        <taxon>Pseudomonadota</taxon>
        <taxon>Alphaproteobacteria</taxon>
        <taxon>Hyphomicrobiales</taxon>
        <taxon>Rhizobiaceae</taxon>
        <taxon>Pseudohoeflea</taxon>
    </lineage>
</organism>
<keyword evidence="11" id="KW-1185">Reference proteome</keyword>
<feature type="transmembrane region" description="Helical" evidence="9">
    <location>
        <begin position="61"/>
        <end position="80"/>
    </location>
</feature>
<gene>
    <name evidence="10" type="ORF">KY465_01860</name>
</gene>
<dbReference type="PANTHER" id="PTHR11795:SF447">
    <property type="entry name" value="ABC TRANSPORTER PERMEASE PROTEIN"/>
    <property type="match status" value="1"/>
</dbReference>
<keyword evidence="6 9" id="KW-1133">Transmembrane helix</keyword>
<dbReference type="InterPro" id="IPR001851">
    <property type="entry name" value="ABC_transp_permease"/>
</dbReference>
<keyword evidence="7 9" id="KW-0472">Membrane</keyword>